<accession>A0A915Q704</accession>
<sequence length="89" mass="10034">MSAPKAVIAALLLVICHFYFTDSKRLHDNDFARHFLFRGGFEPLRYYLSASDGPYVAKRVPSAADMMIRFGKRLATYNVPVSLGDFDDA</sequence>
<feature type="signal peptide" evidence="1">
    <location>
        <begin position="1"/>
        <end position="23"/>
    </location>
</feature>
<keyword evidence="2" id="KW-1185">Reference proteome</keyword>
<name>A0A915Q704_9BILA</name>
<dbReference type="Proteomes" id="UP000887581">
    <property type="component" value="Unplaced"/>
</dbReference>
<dbReference type="WBParaSite" id="sdigi.contig731.g9618.t1">
    <property type="protein sequence ID" value="sdigi.contig731.g9618.t1"/>
    <property type="gene ID" value="sdigi.contig731.g9618"/>
</dbReference>
<proteinExistence type="predicted"/>
<protein>
    <submittedName>
        <fullName evidence="3">Uncharacterized protein</fullName>
    </submittedName>
</protein>
<reference evidence="3" key="1">
    <citation type="submission" date="2022-11" db="UniProtKB">
        <authorList>
            <consortium name="WormBaseParasite"/>
        </authorList>
    </citation>
    <scope>IDENTIFICATION</scope>
</reference>
<evidence type="ECO:0000256" key="1">
    <source>
        <dbReference type="SAM" id="SignalP"/>
    </source>
</evidence>
<feature type="chain" id="PRO_5037599511" evidence="1">
    <location>
        <begin position="24"/>
        <end position="89"/>
    </location>
</feature>
<evidence type="ECO:0000313" key="3">
    <source>
        <dbReference type="WBParaSite" id="sdigi.contig731.g9618.t1"/>
    </source>
</evidence>
<evidence type="ECO:0000313" key="2">
    <source>
        <dbReference type="Proteomes" id="UP000887581"/>
    </source>
</evidence>
<organism evidence="2 3">
    <name type="scientific">Setaria digitata</name>
    <dbReference type="NCBI Taxonomy" id="48799"/>
    <lineage>
        <taxon>Eukaryota</taxon>
        <taxon>Metazoa</taxon>
        <taxon>Ecdysozoa</taxon>
        <taxon>Nematoda</taxon>
        <taxon>Chromadorea</taxon>
        <taxon>Rhabditida</taxon>
        <taxon>Spirurina</taxon>
        <taxon>Spiruromorpha</taxon>
        <taxon>Filarioidea</taxon>
        <taxon>Setariidae</taxon>
        <taxon>Setaria</taxon>
    </lineage>
</organism>
<dbReference type="AlphaFoldDB" id="A0A915Q704"/>
<keyword evidence="1" id="KW-0732">Signal</keyword>